<organism evidence="2 3">
    <name type="scientific">Saguinus oedipus</name>
    <name type="common">Cotton-top tamarin</name>
    <name type="synonym">Oedipomidas oedipus</name>
    <dbReference type="NCBI Taxonomy" id="9490"/>
    <lineage>
        <taxon>Eukaryota</taxon>
        <taxon>Metazoa</taxon>
        <taxon>Chordata</taxon>
        <taxon>Craniata</taxon>
        <taxon>Vertebrata</taxon>
        <taxon>Euteleostomi</taxon>
        <taxon>Mammalia</taxon>
        <taxon>Eutheria</taxon>
        <taxon>Euarchontoglires</taxon>
        <taxon>Primates</taxon>
        <taxon>Haplorrhini</taxon>
        <taxon>Platyrrhini</taxon>
        <taxon>Cebidae</taxon>
        <taxon>Callitrichinae</taxon>
        <taxon>Saguinus</taxon>
    </lineage>
</organism>
<name>A0ABQ9W6K9_SAGOE</name>
<gene>
    <name evidence="2" type="ORF">P7K49_003916</name>
</gene>
<evidence type="ECO:0000313" key="2">
    <source>
        <dbReference type="EMBL" id="KAK2117030.1"/>
    </source>
</evidence>
<dbReference type="EMBL" id="JASSZA010000002">
    <property type="protein sequence ID" value="KAK2117030.1"/>
    <property type="molecule type" value="Genomic_DNA"/>
</dbReference>
<comment type="caution">
    <text evidence="2">The sequence shown here is derived from an EMBL/GenBank/DDBJ whole genome shotgun (WGS) entry which is preliminary data.</text>
</comment>
<sequence length="90" mass="10784">MWLSRYMEWSKPRLLRRIVELEKKLSVMESSESHTAEPVRSHLSARPASSSAMHRQPREDRHKNHERLRGAVRDLKEERTALQEQLLQRE</sequence>
<feature type="region of interest" description="Disordered" evidence="1">
    <location>
        <begin position="27"/>
        <end position="90"/>
    </location>
</feature>
<evidence type="ECO:0000256" key="1">
    <source>
        <dbReference type="SAM" id="MobiDB-lite"/>
    </source>
</evidence>
<accession>A0ABQ9W6K9</accession>
<reference evidence="2 3" key="1">
    <citation type="submission" date="2023-05" db="EMBL/GenBank/DDBJ databases">
        <title>B98-5 Cell Line De Novo Hybrid Assembly: An Optical Mapping Approach.</title>
        <authorList>
            <person name="Kananen K."/>
            <person name="Auerbach J.A."/>
            <person name="Kautto E."/>
            <person name="Blachly J.S."/>
        </authorList>
    </citation>
    <scope>NUCLEOTIDE SEQUENCE [LARGE SCALE GENOMIC DNA]</scope>
    <source>
        <strain evidence="2">B95-8</strain>
        <tissue evidence="2">Cell line</tissue>
    </source>
</reference>
<keyword evidence="3" id="KW-1185">Reference proteome</keyword>
<proteinExistence type="predicted"/>
<protein>
    <submittedName>
        <fullName evidence="2">Uncharacterized protein</fullName>
    </submittedName>
</protein>
<feature type="compositionally biased region" description="Basic and acidic residues" evidence="1">
    <location>
        <begin position="56"/>
        <end position="90"/>
    </location>
</feature>
<evidence type="ECO:0000313" key="3">
    <source>
        <dbReference type="Proteomes" id="UP001266305"/>
    </source>
</evidence>
<feature type="compositionally biased region" description="Basic and acidic residues" evidence="1">
    <location>
        <begin position="27"/>
        <end position="40"/>
    </location>
</feature>
<dbReference type="Proteomes" id="UP001266305">
    <property type="component" value="Unassembled WGS sequence"/>
</dbReference>